<feature type="domain" description="DUF7347" evidence="1">
    <location>
        <begin position="22"/>
        <end position="102"/>
    </location>
</feature>
<dbReference type="EMBL" id="JBHUDO010000001">
    <property type="protein sequence ID" value="MFD1644483.1"/>
    <property type="molecule type" value="Genomic_DNA"/>
</dbReference>
<evidence type="ECO:0000313" key="3">
    <source>
        <dbReference type="EMBL" id="MFD1644483.1"/>
    </source>
</evidence>
<evidence type="ECO:0000259" key="1">
    <source>
        <dbReference type="Pfam" id="PF24038"/>
    </source>
</evidence>
<proteinExistence type="predicted"/>
<dbReference type="Proteomes" id="UP001597034">
    <property type="component" value="Unassembled WGS sequence"/>
</dbReference>
<dbReference type="Pfam" id="PF24038">
    <property type="entry name" value="DUF7347"/>
    <property type="match status" value="1"/>
</dbReference>
<gene>
    <name evidence="3" type="ORF">ACFSBL_02205</name>
</gene>
<name>A0ABD6DH61_9EURY</name>
<dbReference type="Gene3D" id="1.10.10.10">
    <property type="entry name" value="Winged helix-like DNA-binding domain superfamily/Winged helix DNA-binding domain"/>
    <property type="match status" value="1"/>
</dbReference>
<sequence>MSDDTTTAEETADEAPGVGAASDAFAVLGDETRVAILEALVDARRADPEQRALTFSELRDRTGVADSGRFNYHLGKLRGRFVEETDDGYVLTYAGREVVGAILGGTYDTDVELDPEPLGDTCTRCDAELVARFDGGDLDVGCENDHTILRTTVPPGAATDRSMRELLALATRTTYARIELLVGGICHECAGWVEREIVAAPDDADIDYTFRTSCERCGAFTRSSAGVVVLRDQRFVAFCDDHGIDVANRLPWTLPFLTDGETVRTGEDPPRYRVRVEVDDERLDLTLDGQGAVVASERTTT</sequence>
<dbReference type="InterPro" id="IPR036388">
    <property type="entry name" value="WH-like_DNA-bd_sf"/>
</dbReference>
<feature type="domain" description="DUF7351" evidence="2">
    <location>
        <begin position="120"/>
        <end position="293"/>
    </location>
</feature>
<protein>
    <submittedName>
        <fullName evidence="3">ArsR/SmtB family transcription factor</fullName>
    </submittedName>
</protein>
<dbReference type="SUPFAM" id="SSF46785">
    <property type="entry name" value="Winged helix' DNA-binding domain"/>
    <property type="match status" value="1"/>
</dbReference>
<dbReference type="InterPro" id="IPR055775">
    <property type="entry name" value="DUF7351"/>
</dbReference>
<accession>A0ABD6DH61</accession>
<reference evidence="3 4" key="1">
    <citation type="journal article" date="2019" name="Int. J. Syst. Evol. Microbiol.">
        <title>The Global Catalogue of Microorganisms (GCM) 10K type strain sequencing project: providing services to taxonomists for standard genome sequencing and annotation.</title>
        <authorList>
            <consortium name="The Broad Institute Genomics Platform"/>
            <consortium name="The Broad Institute Genome Sequencing Center for Infectious Disease"/>
            <person name="Wu L."/>
            <person name="Ma J."/>
        </authorList>
    </citation>
    <scope>NUCLEOTIDE SEQUENCE [LARGE SCALE GENOMIC DNA]</scope>
    <source>
        <strain evidence="3 4">CGMCC 1.10390</strain>
    </source>
</reference>
<dbReference type="AlphaFoldDB" id="A0ABD6DH61"/>
<evidence type="ECO:0000259" key="2">
    <source>
        <dbReference type="Pfam" id="PF24042"/>
    </source>
</evidence>
<dbReference type="InterPro" id="IPR011991">
    <property type="entry name" value="ArsR-like_HTH"/>
</dbReference>
<dbReference type="RefSeq" id="WP_256399752.1">
    <property type="nucleotide sequence ID" value="NZ_JANHJR010000002.1"/>
</dbReference>
<organism evidence="3 4">
    <name type="scientific">Haloarchaeobius litoreus</name>
    <dbReference type="NCBI Taxonomy" id="755306"/>
    <lineage>
        <taxon>Archaea</taxon>
        <taxon>Methanobacteriati</taxon>
        <taxon>Methanobacteriota</taxon>
        <taxon>Stenosarchaea group</taxon>
        <taxon>Halobacteria</taxon>
        <taxon>Halobacteriales</taxon>
        <taxon>Halorubellaceae</taxon>
        <taxon>Haloarchaeobius</taxon>
    </lineage>
</organism>
<dbReference type="InterPro" id="IPR036390">
    <property type="entry name" value="WH_DNA-bd_sf"/>
</dbReference>
<dbReference type="InterPro" id="IPR055771">
    <property type="entry name" value="DUF7347"/>
</dbReference>
<dbReference type="Pfam" id="PF24042">
    <property type="entry name" value="DUF7351"/>
    <property type="match status" value="1"/>
</dbReference>
<evidence type="ECO:0000313" key="4">
    <source>
        <dbReference type="Proteomes" id="UP001597034"/>
    </source>
</evidence>
<comment type="caution">
    <text evidence="3">The sequence shown here is derived from an EMBL/GenBank/DDBJ whole genome shotgun (WGS) entry which is preliminary data.</text>
</comment>
<keyword evidence="4" id="KW-1185">Reference proteome</keyword>
<dbReference type="CDD" id="cd00090">
    <property type="entry name" value="HTH_ARSR"/>
    <property type="match status" value="1"/>
</dbReference>